<name>A0ABV7EXN7_9BURK</name>
<dbReference type="Pfam" id="PF07690">
    <property type="entry name" value="MFS_1"/>
    <property type="match status" value="1"/>
</dbReference>
<keyword evidence="4 5" id="KW-0472">Membrane</keyword>
<feature type="transmembrane region" description="Helical" evidence="5">
    <location>
        <begin position="25"/>
        <end position="44"/>
    </location>
</feature>
<accession>A0ABV7EXN7</accession>
<reference evidence="7" key="1">
    <citation type="journal article" date="2019" name="Int. J. Syst. Evol. Microbiol.">
        <title>The Global Catalogue of Microorganisms (GCM) 10K type strain sequencing project: providing services to taxonomists for standard genome sequencing and annotation.</title>
        <authorList>
            <consortium name="The Broad Institute Genomics Platform"/>
            <consortium name="The Broad Institute Genome Sequencing Center for Infectious Disease"/>
            <person name="Wu L."/>
            <person name="Ma J."/>
        </authorList>
    </citation>
    <scope>NUCLEOTIDE SEQUENCE [LARGE SCALE GENOMIC DNA]</scope>
    <source>
        <strain evidence="7">KCTC 42986</strain>
    </source>
</reference>
<comment type="subcellular location">
    <subcellularLocation>
        <location evidence="1">Membrane</location>
        <topology evidence="1">Multi-pass membrane protein</topology>
    </subcellularLocation>
</comment>
<dbReference type="EMBL" id="JBHRTP010000017">
    <property type="protein sequence ID" value="MFC3107538.1"/>
    <property type="molecule type" value="Genomic_DNA"/>
</dbReference>
<evidence type="ECO:0000256" key="4">
    <source>
        <dbReference type="ARBA" id="ARBA00023136"/>
    </source>
</evidence>
<comment type="caution">
    <text evidence="6">The sequence shown here is derived from an EMBL/GenBank/DDBJ whole genome shotgun (WGS) entry which is preliminary data.</text>
</comment>
<gene>
    <name evidence="6" type="ORF">ACFOFO_06120</name>
</gene>
<evidence type="ECO:0000256" key="3">
    <source>
        <dbReference type="ARBA" id="ARBA00022989"/>
    </source>
</evidence>
<dbReference type="SUPFAM" id="SSF103473">
    <property type="entry name" value="MFS general substrate transporter"/>
    <property type="match status" value="1"/>
</dbReference>
<dbReference type="InterPro" id="IPR011701">
    <property type="entry name" value="MFS"/>
</dbReference>
<evidence type="ECO:0000256" key="5">
    <source>
        <dbReference type="SAM" id="Phobius"/>
    </source>
</evidence>
<dbReference type="PANTHER" id="PTHR42718:SF42">
    <property type="entry name" value="EXPORT PROTEIN"/>
    <property type="match status" value="1"/>
</dbReference>
<evidence type="ECO:0000313" key="6">
    <source>
        <dbReference type="EMBL" id="MFC3107538.1"/>
    </source>
</evidence>
<keyword evidence="2 5" id="KW-0812">Transmembrane</keyword>
<keyword evidence="7" id="KW-1185">Reference proteome</keyword>
<evidence type="ECO:0000256" key="1">
    <source>
        <dbReference type="ARBA" id="ARBA00004141"/>
    </source>
</evidence>
<evidence type="ECO:0000313" key="7">
    <source>
        <dbReference type="Proteomes" id="UP001595530"/>
    </source>
</evidence>
<feature type="transmembrane region" description="Helical" evidence="5">
    <location>
        <begin position="172"/>
        <end position="192"/>
    </location>
</feature>
<dbReference type="Gene3D" id="1.20.1250.20">
    <property type="entry name" value="MFS general substrate transporter like domains"/>
    <property type="match status" value="1"/>
</dbReference>
<dbReference type="PANTHER" id="PTHR42718">
    <property type="entry name" value="MAJOR FACILITATOR SUPERFAMILY MULTIDRUG TRANSPORTER MFSC"/>
    <property type="match status" value="1"/>
</dbReference>
<sequence length="202" mass="20856">MGYTCGAITIAPYELVDRYGARGPLVIGPTIAAIGFAGFAVPGVGGSYWTQYFPAVLLLGFGMSISVAPLTTTVMNAVDQGVGGAASGVNNAVSRTAALLAIAIFGIVMNLAFNASLDRQLKGMTMAPDKLHKVVVQRAKLAAIALPAEASEQERVALKSAIDQSYISGFRWVMGLSASLALGSALSAWLLIGRPPQDGQQA</sequence>
<feature type="transmembrane region" description="Helical" evidence="5">
    <location>
        <begin position="56"/>
        <end position="78"/>
    </location>
</feature>
<dbReference type="Proteomes" id="UP001595530">
    <property type="component" value="Unassembled WGS sequence"/>
</dbReference>
<protein>
    <submittedName>
        <fullName evidence="6">MFS transporter</fullName>
    </submittedName>
</protein>
<dbReference type="RefSeq" id="WP_390323382.1">
    <property type="nucleotide sequence ID" value="NZ_JBHRTP010000017.1"/>
</dbReference>
<keyword evidence="3 5" id="KW-1133">Transmembrane helix</keyword>
<organism evidence="6 7">
    <name type="scientific">Undibacterium arcticum</name>
    <dbReference type="NCBI Taxonomy" id="1762892"/>
    <lineage>
        <taxon>Bacteria</taxon>
        <taxon>Pseudomonadati</taxon>
        <taxon>Pseudomonadota</taxon>
        <taxon>Betaproteobacteria</taxon>
        <taxon>Burkholderiales</taxon>
        <taxon>Oxalobacteraceae</taxon>
        <taxon>Undibacterium</taxon>
    </lineage>
</organism>
<evidence type="ECO:0000256" key="2">
    <source>
        <dbReference type="ARBA" id="ARBA00022692"/>
    </source>
</evidence>
<proteinExistence type="predicted"/>
<dbReference type="InterPro" id="IPR036259">
    <property type="entry name" value="MFS_trans_sf"/>
</dbReference>
<feature type="transmembrane region" description="Helical" evidence="5">
    <location>
        <begin position="98"/>
        <end position="117"/>
    </location>
</feature>